<feature type="binding site" description="axial binding residue" evidence="11">
    <location>
        <position position="217"/>
    </location>
    <ligand>
        <name>heme</name>
        <dbReference type="ChEBI" id="CHEBI:30413"/>
    </ligand>
    <ligandPart>
        <name>Fe</name>
        <dbReference type="ChEBI" id="CHEBI:18248"/>
    </ligandPart>
</feature>
<dbReference type="Pfam" id="PF02628">
    <property type="entry name" value="COX15-CtaA"/>
    <property type="match status" value="1"/>
</dbReference>
<comment type="cofactor">
    <cofactor evidence="11">
        <name>heme b</name>
        <dbReference type="ChEBI" id="CHEBI:60344"/>
    </cofactor>
</comment>
<feature type="binding site" description="axial binding residue" evidence="11">
    <location>
        <position position="279"/>
    </location>
    <ligand>
        <name>heme</name>
        <dbReference type="ChEBI" id="CHEBI:30413"/>
    </ligand>
    <ligandPart>
        <name>Fe</name>
        <dbReference type="ChEBI" id="CHEBI:18248"/>
    </ligandPart>
</feature>
<feature type="transmembrane region" description="Helical" evidence="11">
    <location>
        <begin position="7"/>
        <end position="26"/>
    </location>
</feature>
<organism evidence="12 13">
    <name type="scientific">Alteribacillus bidgolensis</name>
    <dbReference type="NCBI Taxonomy" id="930129"/>
    <lineage>
        <taxon>Bacteria</taxon>
        <taxon>Bacillati</taxon>
        <taxon>Bacillota</taxon>
        <taxon>Bacilli</taxon>
        <taxon>Bacillales</taxon>
        <taxon>Bacillaceae</taxon>
        <taxon>Alteribacillus</taxon>
    </lineage>
</organism>
<dbReference type="GO" id="GO:0006784">
    <property type="term" value="P:heme A biosynthetic process"/>
    <property type="evidence" value="ECO:0007669"/>
    <property type="project" value="UniProtKB-UniRule"/>
</dbReference>
<keyword evidence="3 11" id="KW-0812">Transmembrane</keyword>
<dbReference type="AlphaFoldDB" id="A0A1G8G5J5"/>
<dbReference type="InterPro" id="IPR050450">
    <property type="entry name" value="COX15/CtaA_HemeA_synthase"/>
</dbReference>
<keyword evidence="7 11" id="KW-0408">Iron</keyword>
<dbReference type="GO" id="GO:0120547">
    <property type="term" value="F:heme A synthase activity"/>
    <property type="evidence" value="ECO:0007669"/>
    <property type="project" value="UniProtKB-EC"/>
</dbReference>
<dbReference type="GO" id="GO:0046872">
    <property type="term" value="F:metal ion binding"/>
    <property type="evidence" value="ECO:0007669"/>
    <property type="project" value="UniProtKB-KW"/>
</dbReference>
<reference evidence="12 13" key="1">
    <citation type="submission" date="2016-10" db="EMBL/GenBank/DDBJ databases">
        <authorList>
            <person name="de Groot N.N."/>
        </authorList>
    </citation>
    <scope>NUCLEOTIDE SEQUENCE [LARGE SCALE GENOMIC DNA]</scope>
    <source>
        <strain evidence="13">P4B,CCM 7963,CECT 7998,DSM 25260,IBRC-M 10614,KCTC 13821</strain>
    </source>
</reference>
<comment type="pathway">
    <text evidence="11">Porphyrin-containing compound metabolism; heme A biosynthesis; heme A from heme O: step 1/1.</text>
</comment>
<protein>
    <recommendedName>
        <fullName evidence="11">Heme A synthase</fullName>
        <shortName evidence="11">HAS</shortName>
        <ecNumber evidence="11">1.17.99.9</ecNumber>
    </recommendedName>
    <alternativeName>
        <fullName evidence="11">Cytochrome aa3-controlling protein</fullName>
    </alternativeName>
</protein>
<evidence type="ECO:0000256" key="2">
    <source>
        <dbReference type="ARBA" id="ARBA00022475"/>
    </source>
</evidence>
<dbReference type="GO" id="GO:0005886">
    <property type="term" value="C:plasma membrane"/>
    <property type="evidence" value="ECO:0007669"/>
    <property type="project" value="UniProtKB-SubCell"/>
</dbReference>
<feature type="transmembrane region" description="Helical" evidence="11">
    <location>
        <begin position="245"/>
        <end position="264"/>
    </location>
</feature>
<feature type="transmembrane region" description="Helical" evidence="11">
    <location>
        <begin position="215"/>
        <end position="233"/>
    </location>
</feature>
<evidence type="ECO:0000256" key="10">
    <source>
        <dbReference type="ARBA" id="ARBA00023157"/>
    </source>
</evidence>
<dbReference type="PANTHER" id="PTHR35457:SF1">
    <property type="entry name" value="HEME A SYNTHASE"/>
    <property type="match status" value="1"/>
</dbReference>
<dbReference type="PANTHER" id="PTHR35457">
    <property type="entry name" value="HEME A SYNTHASE"/>
    <property type="match status" value="1"/>
</dbReference>
<keyword evidence="6 11" id="KW-0560">Oxidoreductase</keyword>
<dbReference type="STRING" id="930129.SAMN05216352_103234"/>
<evidence type="ECO:0000256" key="1">
    <source>
        <dbReference type="ARBA" id="ARBA00004141"/>
    </source>
</evidence>
<dbReference type="EMBL" id="FNDU01000003">
    <property type="protein sequence ID" value="SDH89649.1"/>
    <property type="molecule type" value="Genomic_DNA"/>
</dbReference>
<keyword evidence="2 11" id="KW-1003">Cell membrane</keyword>
<comment type="function">
    <text evidence="11">Catalyzes the conversion of heme O to heme A by two successive hydroxylations of the methyl group at C8. The first hydroxylation forms heme I, the second hydroxylation results in an unstable dihydroxymethyl group, which spontaneously dehydrates, resulting in the formyl group of heme A.</text>
</comment>
<keyword evidence="10" id="KW-1015">Disulfide bond</keyword>
<evidence type="ECO:0000256" key="6">
    <source>
        <dbReference type="ARBA" id="ARBA00023002"/>
    </source>
</evidence>
<evidence type="ECO:0000313" key="13">
    <source>
        <dbReference type="Proteomes" id="UP000199017"/>
    </source>
</evidence>
<dbReference type="OrthoDB" id="9816428at2"/>
<comment type="similarity">
    <text evidence="11">Belongs to the COX15/CtaA family. Type 1 subfamily.</text>
</comment>
<feature type="transmembrane region" description="Helical" evidence="11">
    <location>
        <begin position="64"/>
        <end position="81"/>
    </location>
</feature>
<dbReference type="InterPro" id="IPR023755">
    <property type="entry name" value="HemeA_Synthase_type1"/>
</dbReference>
<name>A0A1G8G5J5_9BACI</name>
<proteinExistence type="inferred from homology"/>
<evidence type="ECO:0000256" key="5">
    <source>
        <dbReference type="ARBA" id="ARBA00022989"/>
    </source>
</evidence>
<accession>A0A1G8G5J5</accession>
<dbReference type="RefSeq" id="WP_091582717.1">
    <property type="nucleotide sequence ID" value="NZ_FNDU01000003.1"/>
</dbReference>
<dbReference type="EC" id="1.17.99.9" evidence="11"/>
<sequence length="303" mass="33482">MKNKGLKIFGIITSIGMLIVLLQGALVTKTGSAEGCGATWPLCFGEVIPESPALETIIEYSHRLWSGLMGLFVIILAVWSWKKLSHLRETKFMALMAVLFIMFQGLMGAGAVIWGNSDIVLALHFGISTISFASVVLLTVLAFENDLQHVLAPIVSKGYRIYLFFVLIYCYAVIYTGAYVKHTEATYVCGGYPLCNNELIPNMSGGLGFEIGVHFAHRVFASLLVIFLVILLIWTLKRFRTYKSLVWTSILANLLVFIQAAAGISVLYSDNYLTPALFHALTVTVLFTILGYMAMIITRNKTS</sequence>
<keyword evidence="9 11" id="KW-0472">Membrane</keyword>
<gene>
    <name evidence="11" type="primary">ctaA</name>
    <name evidence="12" type="ORF">SAMN05216352_103234</name>
</gene>
<evidence type="ECO:0000256" key="4">
    <source>
        <dbReference type="ARBA" id="ARBA00022723"/>
    </source>
</evidence>
<evidence type="ECO:0000256" key="8">
    <source>
        <dbReference type="ARBA" id="ARBA00023133"/>
    </source>
</evidence>
<feature type="transmembrane region" description="Helical" evidence="11">
    <location>
        <begin position="276"/>
        <end position="297"/>
    </location>
</feature>
<feature type="transmembrane region" description="Helical" evidence="11">
    <location>
        <begin position="93"/>
        <end position="113"/>
    </location>
</feature>
<evidence type="ECO:0000256" key="9">
    <source>
        <dbReference type="ARBA" id="ARBA00023136"/>
    </source>
</evidence>
<keyword evidence="8 11" id="KW-0350">Heme biosynthesis</keyword>
<dbReference type="Proteomes" id="UP000199017">
    <property type="component" value="Unassembled WGS sequence"/>
</dbReference>
<dbReference type="HAMAP" id="MF_01664">
    <property type="entry name" value="HemeA_synth_type1"/>
    <property type="match status" value="1"/>
</dbReference>
<dbReference type="InterPro" id="IPR003780">
    <property type="entry name" value="COX15/CtaA_fam"/>
</dbReference>
<evidence type="ECO:0000256" key="7">
    <source>
        <dbReference type="ARBA" id="ARBA00023004"/>
    </source>
</evidence>
<keyword evidence="13" id="KW-1185">Reference proteome</keyword>
<evidence type="ECO:0000256" key="11">
    <source>
        <dbReference type="HAMAP-Rule" id="MF_01664"/>
    </source>
</evidence>
<comment type="subcellular location">
    <subcellularLocation>
        <location evidence="11">Cell membrane</location>
        <topology evidence="11">Multi-pass membrane protein</topology>
    </subcellularLocation>
    <subcellularLocation>
        <location evidence="1">Membrane</location>
        <topology evidence="1">Multi-pass membrane protein</topology>
    </subcellularLocation>
</comment>
<comment type="catalytic activity">
    <reaction evidence="11">
        <text>Fe(II)-heme o + 2 A + H2O = Fe(II)-heme a + 2 AH2</text>
        <dbReference type="Rhea" id="RHEA:63388"/>
        <dbReference type="ChEBI" id="CHEBI:13193"/>
        <dbReference type="ChEBI" id="CHEBI:15377"/>
        <dbReference type="ChEBI" id="CHEBI:17499"/>
        <dbReference type="ChEBI" id="CHEBI:60530"/>
        <dbReference type="ChEBI" id="CHEBI:61715"/>
        <dbReference type="EC" id="1.17.99.9"/>
    </reaction>
</comment>
<keyword evidence="4 11" id="KW-0479">Metal-binding</keyword>
<evidence type="ECO:0000256" key="3">
    <source>
        <dbReference type="ARBA" id="ARBA00022692"/>
    </source>
</evidence>
<keyword evidence="5 11" id="KW-1133">Transmembrane helix</keyword>
<comment type="subunit">
    <text evidence="11">Interacts with CtaB.</text>
</comment>
<dbReference type="UniPathway" id="UPA00269">
    <property type="reaction ID" value="UER00713"/>
</dbReference>
<feature type="transmembrane region" description="Helical" evidence="11">
    <location>
        <begin position="161"/>
        <end position="180"/>
    </location>
</feature>
<feature type="transmembrane region" description="Helical" evidence="11">
    <location>
        <begin position="119"/>
        <end position="141"/>
    </location>
</feature>
<evidence type="ECO:0000313" key="12">
    <source>
        <dbReference type="EMBL" id="SDH89649.1"/>
    </source>
</evidence>